<dbReference type="Pfam" id="PF06888">
    <property type="entry name" value="Put_Phosphatase"/>
    <property type="match status" value="2"/>
</dbReference>
<accession>A0A1D1VTV2</accession>
<evidence type="ECO:0000256" key="1">
    <source>
        <dbReference type="PIRSR" id="PIRSR031051-1"/>
    </source>
</evidence>
<feature type="active site" description="Nucleophile" evidence="1">
    <location>
        <position position="22"/>
    </location>
</feature>
<dbReference type="InterPro" id="IPR016965">
    <property type="entry name" value="Pase_PHOSPHO-typ"/>
</dbReference>
<comment type="caution">
    <text evidence="3">The sequence shown here is derived from an EMBL/GenBank/DDBJ whole genome shotgun (WGS) entry which is preliminary data.</text>
</comment>
<sequence>MCSNLCRTPAYKRQRTVLVLFDFDLTLCDEDTYSVVIQMALLAGLTLPPHLQTPPEYEGWPEYMRGILEYFHVKKITADMIKERLQECPMTKGMQELLRYLHDHQEPSKFTAEEGDKNGVAPDTKTVYETVILSDANSCFIQWILEKHNLSHAFAKVLTNPSEVTADGRIKLGEFHEQTECKISPKNMCKGRVMEEWIAQKVKRTGSGYSAVYYVGDSMNDLCPAKRLGPTDIFFVRRGFSLHKKLAANDVLCKVELWSDGRDILKTLKALRHLKGENIQQ</sequence>
<feature type="active site" description="Proton donor" evidence="1">
    <location>
        <position position="24"/>
    </location>
</feature>
<keyword evidence="2" id="KW-0479">Metal-binding</keyword>
<feature type="binding site" evidence="2">
    <location>
        <position position="24"/>
    </location>
    <ligand>
        <name>Mg(2+)</name>
        <dbReference type="ChEBI" id="CHEBI:18420"/>
    </ligand>
</feature>
<dbReference type="AlphaFoldDB" id="A0A1D1VTV2"/>
<dbReference type="NCBIfam" id="TIGR01488">
    <property type="entry name" value="HAD-SF-IB"/>
    <property type="match status" value="1"/>
</dbReference>
<proteinExistence type="predicted"/>
<name>A0A1D1VTV2_RAMVA</name>
<protein>
    <submittedName>
        <fullName evidence="3">Uncharacterized protein</fullName>
    </submittedName>
</protein>
<comment type="cofactor">
    <cofactor evidence="2">
        <name>Mg(2+)</name>
        <dbReference type="ChEBI" id="CHEBI:18420"/>
    </cofactor>
</comment>
<dbReference type="GO" id="GO:0046872">
    <property type="term" value="F:metal ion binding"/>
    <property type="evidence" value="ECO:0007669"/>
    <property type="project" value="UniProtKB-KW"/>
</dbReference>
<organism evidence="3 4">
    <name type="scientific">Ramazzottius varieornatus</name>
    <name type="common">Water bear</name>
    <name type="synonym">Tardigrade</name>
    <dbReference type="NCBI Taxonomy" id="947166"/>
    <lineage>
        <taxon>Eukaryota</taxon>
        <taxon>Metazoa</taxon>
        <taxon>Ecdysozoa</taxon>
        <taxon>Tardigrada</taxon>
        <taxon>Eutardigrada</taxon>
        <taxon>Parachela</taxon>
        <taxon>Hypsibioidea</taxon>
        <taxon>Ramazzottiidae</taxon>
        <taxon>Ramazzottius</taxon>
    </lineage>
</organism>
<dbReference type="PANTHER" id="PTHR20889">
    <property type="entry name" value="PHOSPHATASE, ORPHAN 1, 2"/>
    <property type="match status" value="1"/>
</dbReference>
<dbReference type="PANTHER" id="PTHR20889:SF12">
    <property type="entry name" value="LP01149P"/>
    <property type="match status" value="1"/>
</dbReference>
<evidence type="ECO:0000256" key="2">
    <source>
        <dbReference type="PIRSR" id="PIRSR031051-3"/>
    </source>
</evidence>
<dbReference type="EMBL" id="BDGG01000008">
    <property type="protein sequence ID" value="GAV02404.1"/>
    <property type="molecule type" value="Genomic_DNA"/>
</dbReference>
<keyword evidence="2" id="KW-0460">Magnesium</keyword>
<reference evidence="3 4" key="1">
    <citation type="journal article" date="2016" name="Nat. Commun.">
        <title>Extremotolerant tardigrade genome and improved radiotolerance of human cultured cells by tardigrade-unique protein.</title>
        <authorList>
            <person name="Hashimoto T."/>
            <person name="Horikawa D.D."/>
            <person name="Saito Y."/>
            <person name="Kuwahara H."/>
            <person name="Kozuka-Hata H."/>
            <person name="Shin-I T."/>
            <person name="Minakuchi Y."/>
            <person name="Ohishi K."/>
            <person name="Motoyama A."/>
            <person name="Aizu T."/>
            <person name="Enomoto A."/>
            <person name="Kondo K."/>
            <person name="Tanaka S."/>
            <person name="Hara Y."/>
            <person name="Koshikawa S."/>
            <person name="Sagara H."/>
            <person name="Miura T."/>
            <person name="Yokobori S."/>
            <person name="Miyagawa K."/>
            <person name="Suzuki Y."/>
            <person name="Kubo T."/>
            <person name="Oyama M."/>
            <person name="Kohara Y."/>
            <person name="Fujiyama A."/>
            <person name="Arakawa K."/>
            <person name="Katayama T."/>
            <person name="Toyoda A."/>
            <person name="Kunieda T."/>
        </authorList>
    </citation>
    <scope>NUCLEOTIDE SEQUENCE [LARGE SCALE GENOMIC DNA]</scope>
    <source>
        <strain evidence="3 4">YOKOZUNA-1</strain>
    </source>
</reference>
<dbReference type="STRING" id="947166.A0A1D1VTV2"/>
<feature type="binding site" evidence="2">
    <location>
        <position position="217"/>
    </location>
    <ligand>
        <name>Mg(2+)</name>
        <dbReference type="ChEBI" id="CHEBI:18420"/>
    </ligand>
</feature>
<dbReference type="Proteomes" id="UP000186922">
    <property type="component" value="Unassembled WGS sequence"/>
</dbReference>
<dbReference type="InterPro" id="IPR036412">
    <property type="entry name" value="HAD-like_sf"/>
</dbReference>
<dbReference type="OrthoDB" id="10267182at2759"/>
<evidence type="ECO:0000313" key="3">
    <source>
        <dbReference type="EMBL" id="GAV02404.1"/>
    </source>
</evidence>
<evidence type="ECO:0000313" key="4">
    <source>
        <dbReference type="Proteomes" id="UP000186922"/>
    </source>
</evidence>
<feature type="binding site" evidence="2">
    <location>
        <position position="22"/>
    </location>
    <ligand>
        <name>Mg(2+)</name>
        <dbReference type="ChEBI" id="CHEBI:18420"/>
    </ligand>
</feature>
<dbReference type="GO" id="GO:0016791">
    <property type="term" value="F:phosphatase activity"/>
    <property type="evidence" value="ECO:0007669"/>
    <property type="project" value="InterPro"/>
</dbReference>
<dbReference type="SUPFAM" id="SSF56784">
    <property type="entry name" value="HAD-like"/>
    <property type="match status" value="1"/>
</dbReference>
<gene>
    <name evidence="3" type="primary">RvY_12975-1</name>
    <name evidence="3" type="synonym">RvY_12975.1</name>
    <name evidence="3" type="ORF">RvY_12975</name>
</gene>
<dbReference type="InterPro" id="IPR023214">
    <property type="entry name" value="HAD_sf"/>
</dbReference>
<dbReference type="PIRSF" id="PIRSF031051">
    <property type="entry name" value="PyrdxlP_Pase_PHOSPHO2"/>
    <property type="match status" value="1"/>
</dbReference>
<dbReference type="Gene3D" id="3.40.50.1000">
    <property type="entry name" value="HAD superfamily/HAD-like"/>
    <property type="match status" value="1"/>
</dbReference>
<keyword evidence="4" id="KW-1185">Reference proteome</keyword>